<dbReference type="Proteomes" id="UP000767238">
    <property type="component" value="Unassembled WGS sequence"/>
</dbReference>
<name>A0A9P8KCT8_AURME</name>
<sequence>LVQVLFSVPSCRFSSLNGQELSVGGEDVVMSRNELGVSKGEWMCSISTNLVIGTDMGLPWVASWAYDAAVLSQSVAFTSNLGGSVLMGGGERNRILNLREIARYNGRKSDVRLLYLYRGLLQEIQSRLFGHISRRLSELRRDHSTPGRPVVPVILTGLSSMSDVPERCHHLTTYCSDVRHSWLMSVRS</sequence>
<comment type="caution">
    <text evidence="1">The sequence shown here is derived from an EMBL/GenBank/DDBJ whole genome shotgun (WGS) entry which is preliminary data.</text>
</comment>
<protein>
    <submittedName>
        <fullName evidence="1">Uncharacterized protein</fullName>
    </submittedName>
</protein>
<organism evidence="1 2">
    <name type="scientific">Aureobasidium melanogenum</name>
    <name type="common">Aureobasidium pullulans var. melanogenum</name>
    <dbReference type="NCBI Taxonomy" id="46634"/>
    <lineage>
        <taxon>Eukaryota</taxon>
        <taxon>Fungi</taxon>
        <taxon>Dikarya</taxon>
        <taxon>Ascomycota</taxon>
        <taxon>Pezizomycotina</taxon>
        <taxon>Dothideomycetes</taxon>
        <taxon>Dothideomycetidae</taxon>
        <taxon>Dothideales</taxon>
        <taxon>Saccotheciaceae</taxon>
        <taxon>Aureobasidium</taxon>
    </lineage>
</organism>
<evidence type="ECO:0000313" key="1">
    <source>
        <dbReference type="EMBL" id="KAH0237830.1"/>
    </source>
</evidence>
<feature type="non-terminal residue" evidence="1">
    <location>
        <position position="188"/>
    </location>
</feature>
<evidence type="ECO:0000313" key="2">
    <source>
        <dbReference type="Proteomes" id="UP000767238"/>
    </source>
</evidence>
<proteinExistence type="predicted"/>
<feature type="non-terminal residue" evidence="1">
    <location>
        <position position="1"/>
    </location>
</feature>
<gene>
    <name evidence="1" type="ORF">KCV03_g427</name>
</gene>
<reference evidence="1" key="1">
    <citation type="journal article" date="2021" name="J Fungi (Basel)">
        <title>Virulence traits and population genomics of the black yeast Aureobasidium melanogenum.</title>
        <authorList>
            <person name="Cernosa A."/>
            <person name="Sun X."/>
            <person name="Gostincar C."/>
            <person name="Fang C."/>
            <person name="Gunde-Cimerman N."/>
            <person name="Song Z."/>
        </authorList>
    </citation>
    <scope>NUCLEOTIDE SEQUENCE</scope>
    <source>
        <strain evidence="1">EXF-8016</strain>
    </source>
</reference>
<dbReference type="AlphaFoldDB" id="A0A9P8KCT8"/>
<accession>A0A9P8KCT8</accession>
<dbReference type="EMBL" id="JAHFYH010000001">
    <property type="protein sequence ID" value="KAH0237830.1"/>
    <property type="molecule type" value="Genomic_DNA"/>
</dbReference>
<reference evidence="1" key="2">
    <citation type="submission" date="2021-08" db="EMBL/GenBank/DDBJ databases">
        <authorList>
            <person name="Gostincar C."/>
            <person name="Sun X."/>
            <person name="Song Z."/>
            <person name="Gunde-Cimerman N."/>
        </authorList>
    </citation>
    <scope>NUCLEOTIDE SEQUENCE</scope>
    <source>
        <strain evidence="1">EXF-8016</strain>
    </source>
</reference>